<keyword evidence="2" id="KW-0378">Hydrolase</keyword>
<dbReference type="PANTHER" id="PTHR34135">
    <property type="entry name" value="LYSOZYME"/>
    <property type="match status" value="1"/>
</dbReference>
<sequence length="250" mass="27028">MRRSTVLAVAALALALPALGPATVADAAAGPQAYAVHGFDSSHYNHETKNGERAYDWPAIVRGGRQFVYLKATEGTGTADRWFTPDLDGARSVHLIHGAYHYYRPDQDGAAQADHFLDALRAAGHTGGKPGELPPAVDIEECARDGHPLEPAQVTAFLQRVERAIGTALAVYTRNGIADQCLRGIKDLATRPGWLARWGSTEPRPLPGATAWDFWQHSNHAEIPGTVGHPMDADVFHGDRAALRRLAHQN</sequence>
<evidence type="ECO:0000313" key="5">
    <source>
        <dbReference type="EMBL" id="KIQ67196.1"/>
    </source>
</evidence>
<dbReference type="GO" id="GO:0016998">
    <property type="term" value="P:cell wall macromolecule catabolic process"/>
    <property type="evidence" value="ECO:0007669"/>
    <property type="project" value="InterPro"/>
</dbReference>
<name>A0A0D0P6Q3_KITGR</name>
<protein>
    <recommendedName>
        <fullName evidence="7">Lysozyme</fullName>
    </recommendedName>
</protein>
<dbReference type="Proteomes" id="UP000032066">
    <property type="component" value="Unassembled WGS sequence"/>
</dbReference>
<evidence type="ECO:0000256" key="4">
    <source>
        <dbReference type="SAM" id="SignalP"/>
    </source>
</evidence>
<evidence type="ECO:0000256" key="1">
    <source>
        <dbReference type="ARBA" id="ARBA00010646"/>
    </source>
</evidence>
<accession>A0A0D0P6Q3</accession>
<evidence type="ECO:0000313" key="6">
    <source>
        <dbReference type="Proteomes" id="UP000032066"/>
    </source>
</evidence>
<reference evidence="5 6" key="1">
    <citation type="submission" date="2015-02" db="EMBL/GenBank/DDBJ databases">
        <title>Draft genome sequence of Kitasatospora griseola MF730-N6, a bafilomycin, terpentecin and satosporin producer.</title>
        <authorList>
            <person name="Arens J.C."/>
            <person name="Haltli B."/>
            <person name="Kerr R.G."/>
        </authorList>
    </citation>
    <scope>NUCLEOTIDE SEQUENCE [LARGE SCALE GENOMIC DNA]</scope>
    <source>
        <strain evidence="5 6">MF730-N6</strain>
    </source>
</reference>
<dbReference type="AlphaFoldDB" id="A0A0D0P6Q3"/>
<dbReference type="EMBL" id="JXZB01000001">
    <property type="protein sequence ID" value="KIQ67196.1"/>
    <property type="molecule type" value="Genomic_DNA"/>
</dbReference>
<keyword evidence="6" id="KW-1185">Reference proteome</keyword>
<dbReference type="InterPro" id="IPR018077">
    <property type="entry name" value="Glyco_hydro_fam25_subgr"/>
</dbReference>
<evidence type="ECO:0008006" key="7">
    <source>
        <dbReference type="Google" id="ProtNLM"/>
    </source>
</evidence>
<dbReference type="PATRIC" id="fig|2064.6.peg.82"/>
<dbReference type="SMART" id="SM00641">
    <property type="entry name" value="Glyco_25"/>
    <property type="match status" value="1"/>
</dbReference>
<keyword evidence="4" id="KW-0732">Signal</keyword>
<organism evidence="5 6">
    <name type="scientific">Kitasatospora griseola</name>
    <name type="common">Streptomyces griseolosporeus</name>
    <dbReference type="NCBI Taxonomy" id="2064"/>
    <lineage>
        <taxon>Bacteria</taxon>
        <taxon>Bacillati</taxon>
        <taxon>Actinomycetota</taxon>
        <taxon>Actinomycetes</taxon>
        <taxon>Kitasatosporales</taxon>
        <taxon>Streptomycetaceae</taxon>
        <taxon>Kitasatospora</taxon>
    </lineage>
</organism>
<gene>
    <name evidence="5" type="ORF">TR51_00330</name>
</gene>
<dbReference type="GO" id="GO:0016052">
    <property type="term" value="P:carbohydrate catabolic process"/>
    <property type="evidence" value="ECO:0007669"/>
    <property type="project" value="TreeGrafter"/>
</dbReference>
<dbReference type="Gene3D" id="3.20.20.80">
    <property type="entry name" value="Glycosidases"/>
    <property type="match status" value="1"/>
</dbReference>
<comment type="similarity">
    <text evidence="1">Belongs to the glycosyl hydrolase 25 family.</text>
</comment>
<dbReference type="Pfam" id="PF01183">
    <property type="entry name" value="Glyco_hydro_25"/>
    <property type="match status" value="1"/>
</dbReference>
<keyword evidence="3" id="KW-0326">Glycosidase</keyword>
<evidence type="ECO:0000256" key="2">
    <source>
        <dbReference type="ARBA" id="ARBA00022801"/>
    </source>
</evidence>
<proteinExistence type="inferred from homology"/>
<evidence type="ECO:0000256" key="3">
    <source>
        <dbReference type="ARBA" id="ARBA00023295"/>
    </source>
</evidence>
<dbReference type="SUPFAM" id="SSF51445">
    <property type="entry name" value="(Trans)glycosidases"/>
    <property type="match status" value="1"/>
</dbReference>
<comment type="caution">
    <text evidence="5">The sequence shown here is derived from an EMBL/GenBank/DDBJ whole genome shotgun (WGS) entry which is preliminary data.</text>
</comment>
<dbReference type="STRING" id="2064.TR51_00330"/>
<dbReference type="PROSITE" id="PS51904">
    <property type="entry name" value="GLYCOSYL_HYDROL_F25_2"/>
    <property type="match status" value="1"/>
</dbReference>
<dbReference type="PANTHER" id="PTHR34135:SF2">
    <property type="entry name" value="LYSOZYME"/>
    <property type="match status" value="1"/>
</dbReference>
<feature type="chain" id="PRO_5002229303" description="Lysozyme" evidence="4">
    <location>
        <begin position="28"/>
        <end position="250"/>
    </location>
</feature>
<dbReference type="InterPro" id="IPR002053">
    <property type="entry name" value="Glyco_hydro_25"/>
</dbReference>
<dbReference type="GO" id="GO:0003796">
    <property type="term" value="F:lysozyme activity"/>
    <property type="evidence" value="ECO:0007669"/>
    <property type="project" value="InterPro"/>
</dbReference>
<dbReference type="InterPro" id="IPR017853">
    <property type="entry name" value="GH"/>
</dbReference>
<feature type="signal peptide" evidence="4">
    <location>
        <begin position="1"/>
        <end position="27"/>
    </location>
</feature>
<dbReference type="GO" id="GO:0009253">
    <property type="term" value="P:peptidoglycan catabolic process"/>
    <property type="evidence" value="ECO:0007669"/>
    <property type="project" value="InterPro"/>
</dbReference>